<comment type="caution">
    <text evidence="2">The sequence shown here is derived from an EMBL/GenBank/DDBJ whole genome shotgun (WGS) entry which is preliminary data.</text>
</comment>
<reference evidence="2 3" key="1">
    <citation type="journal article" date="2019" name="Commun. Biol.">
        <title>The bagworm genome reveals a unique fibroin gene that provides high tensile strength.</title>
        <authorList>
            <person name="Kono N."/>
            <person name="Nakamura H."/>
            <person name="Ohtoshi R."/>
            <person name="Tomita M."/>
            <person name="Numata K."/>
            <person name="Arakawa K."/>
        </authorList>
    </citation>
    <scope>NUCLEOTIDE SEQUENCE [LARGE SCALE GENOMIC DNA]</scope>
</reference>
<accession>A0A4C1UE00</accession>
<evidence type="ECO:0000313" key="3">
    <source>
        <dbReference type="Proteomes" id="UP000299102"/>
    </source>
</evidence>
<gene>
    <name evidence="2" type="ORF">EVAR_10429_1</name>
</gene>
<feature type="region of interest" description="Disordered" evidence="1">
    <location>
        <begin position="44"/>
        <end position="65"/>
    </location>
</feature>
<sequence>MLFSDMDSGLYRNECRYLAPLNDYRQRLAVLALRGPPISMPRHGCLPLPVPPPPRAPGRGRSRKINNAALFSSA</sequence>
<evidence type="ECO:0000313" key="2">
    <source>
        <dbReference type="EMBL" id="GBP24202.1"/>
    </source>
</evidence>
<dbReference type="Proteomes" id="UP000299102">
    <property type="component" value="Unassembled WGS sequence"/>
</dbReference>
<keyword evidence="3" id="KW-1185">Reference proteome</keyword>
<protein>
    <submittedName>
        <fullName evidence="2">Uncharacterized protein</fullName>
    </submittedName>
</protein>
<name>A0A4C1UE00_EUMVA</name>
<proteinExistence type="predicted"/>
<dbReference type="AlphaFoldDB" id="A0A4C1UE00"/>
<evidence type="ECO:0000256" key="1">
    <source>
        <dbReference type="SAM" id="MobiDB-lite"/>
    </source>
</evidence>
<dbReference type="EMBL" id="BGZK01000158">
    <property type="protein sequence ID" value="GBP24202.1"/>
    <property type="molecule type" value="Genomic_DNA"/>
</dbReference>
<organism evidence="2 3">
    <name type="scientific">Eumeta variegata</name>
    <name type="common">Bagworm moth</name>
    <name type="synonym">Eumeta japonica</name>
    <dbReference type="NCBI Taxonomy" id="151549"/>
    <lineage>
        <taxon>Eukaryota</taxon>
        <taxon>Metazoa</taxon>
        <taxon>Ecdysozoa</taxon>
        <taxon>Arthropoda</taxon>
        <taxon>Hexapoda</taxon>
        <taxon>Insecta</taxon>
        <taxon>Pterygota</taxon>
        <taxon>Neoptera</taxon>
        <taxon>Endopterygota</taxon>
        <taxon>Lepidoptera</taxon>
        <taxon>Glossata</taxon>
        <taxon>Ditrysia</taxon>
        <taxon>Tineoidea</taxon>
        <taxon>Psychidae</taxon>
        <taxon>Oiketicinae</taxon>
        <taxon>Eumeta</taxon>
    </lineage>
</organism>